<dbReference type="GO" id="GO:0046653">
    <property type="term" value="P:tetrahydrofolate metabolic process"/>
    <property type="evidence" value="ECO:0007669"/>
    <property type="project" value="TreeGrafter"/>
</dbReference>
<evidence type="ECO:0000256" key="2">
    <source>
        <dbReference type="ARBA" id="ARBA00022723"/>
    </source>
</evidence>
<reference evidence="6" key="1">
    <citation type="submission" date="2016-10" db="EMBL/GenBank/DDBJ databases">
        <authorList>
            <person name="Varghese N."/>
            <person name="Submissions S."/>
        </authorList>
    </citation>
    <scope>NUCLEOTIDE SEQUENCE [LARGE SCALE GENOMIC DNA]</scope>
    <source>
        <strain evidence="6">Mob M</strain>
    </source>
</reference>
<name>A0A1I4UTI7_9EURY</name>
<dbReference type="Gene3D" id="1.10.1240.10">
    <property type="entry name" value="Methionine synthase domain"/>
    <property type="match status" value="1"/>
</dbReference>
<dbReference type="GO" id="GO:0050667">
    <property type="term" value="P:homocysteine metabolic process"/>
    <property type="evidence" value="ECO:0007669"/>
    <property type="project" value="TreeGrafter"/>
</dbReference>
<dbReference type="OrthoDB" id="125248at2157"/>
<dbReference type="PANTHER" id="PTHR45833">
    <property type="entry name" value="METHIONINE SYNTHASE"/>
    <property type="match status" value="1"/>
</dbReference>
<dbReference type="PROSITE" id="PS51332">
    <property type="entry name" value="B12_BINDING"/>
    <property type="match status" value="1"/>
</dbReference>
<dbReference type="EMBL" id="FOUJ01000008">
    <property type="protein sequence ID" value="SFM92063.1"/>
    <property type="molecule type" value="Genomic_DNA"/>
</dbReference>
<evidence type="ECO:0000256" key="3">
    <source>
        <dbReference type="ARBA" id="ARBA00023285"/>
    </source>
</evidence>
<organism evidence="5 6">
    <name type="scientific">Methanolobus profundi</name>
    <dbReference type="NCBI Taxonomy" id="487685"/>
    <lineage>
        <taxon>Archaea</taxon>
        <taxon>Methanobacteriati</taxon>
        <taxon>Methanobacteriota</taxon>
        <taxon>Stenosarchaea group</taxon>
        <taxon>Methanomicrobia</taxon>
        <taxon>Methanosarcinales</taxon>
        <taxon>Methanosarcinaceae</taxon>
        <taxon>Methanolobus</taxon>
    </lineage>
</organism>
<dbReference type="Gene3D" id="3.40.50.280">
    <property type="entry name" value="Cobalamin-binding domain"/>
    <property type="match status" value="1"/>
</dbReference>
<dbReference type="Pfam" id="PF02310">
    <property type="entry name" value="B12-binding"/>
    <property type="match status" value="1"/>
</dbReference>
<dbReference type="Proteomes" id="UP000198535">
    <property type="component" value="Unassembled WGS sequence"/>
</dbReference>
<dbReference type="GO" id="GO:0008705">
    <property type="term" value="F:methionine synthase activity"/>
    <property type="evidence" value="ECO:0007669"/>
    <property type="project" value="TreeGrafter"/>
</dbReference>
<dbReference type="InterPro" id="IPR050554">
    <property type="entry name" value="Met_Synthase/Corrinoid"/>
</dbReference>
<keyword evidence="6" id="KW-1185">Reference proteome</keyword>
<feature type="domain" description="B12-binding" evidence="4">
    <location>
        <begin position="89"/>
        <end position="213"/>
    </location>
</feature>
<dbReference type="GO" id="GO:0005829">
    <property type="term" value="C:cytosol"/>
    <property type="evidence" value="ECO:0007669"/>
    <property type="project" value="TreeGrafter"/>
</dbReference>
<dbReference type="STRING" id="487685.SAMN04488696_2860"/>
<evidence type="ECO:0000259" key="4">
    <source>
        <dbReference type="PROSITE" id="PS51332"/>
    </source>
</evidence>
<dbReference type="InterPro" id="IPR003759">
    <property type="entry name" value="Cbl-bd_cap"/>
</dbReference>
<comment type="similarity">
    <text evidence="1">Belongs to the methylamine corrinoid protein family.</text>
</comment>
<dbReference type="Pfam" id="PF02607">
    <property type="entry name" value="B12-binding_2"/>
    <property type="match status" value="1"/>
</dbReference>
<dbReference type="InterPro" id="IPR006158">
    <property type="entry name" value="Cobalamin-bd"/>
</dbReference>
<dbReference type="AlphaFoldDB" id="A0A1I4UTI7"/>
<evidence type="ECO:0000256" key="1">
    <source>
        <dbReference type="ARBA" id="ARBA00010854"/>
    </source>
</evidence>
<proteinExistence type="inferred from homology"/>
<dbReference type="InterPro" id="IPR036724">
    <property type="entry name" value="Cobalamin-bd_sf"/>
</dbReference>
<gene>
    <name evidence="5" type="ORF">SAMN04488696_2860</name>
</gene>
<dbReference type="PANTHER" id="PTHR45833:SF1">
    <property type="entry name" value="METHIONINE SYNTHASE"/>
    <property type="match status" value="1"/>
</dbReference>
<evidence type="ECO:0000313" key="6">
    <source>
        <dbReference type="Proteomes" id="UP000198535"/>
    </source>
</evidence>
<dbReference type="GO" id="GO:0031419">
    <property type="term" value="F:cobalamin binding"/>
    <property type="evidence" value="ECO:0007669"/>
    <property type="project" value="InterPro"/>
</dbReference>
<evidence type="ECO:0000313" key="5">
    <source>
        <dbReference type="EMBL" id="SFM92063.1"/>
    </source>
</evidence>
<dbReference type="InterPro" id="IPR036594">
    <property type="entry name" value="Meth_synthase_dom"/>
</dbReference>
<dbReference type="RefSeq" id="WP_091938112.1">
    <property type="nucleotide sequence ID" value="NZ_FOUJ01000008.1"/>
</dbReference>
<keyword evidence="3" id="KW-0170">Cobalt</keyword>
<protein>
    <submittedName>
        <fullName evidence="5">Methanogenic corrinoid protein MtbC1</fullName>
    </submittedName>
</protein>
<sequence length="213" mass="23694">MGRESFHPGEFEEALLTMNRVAAKNMILSEFNGNNAFELINEIISPALQNIGESWSNGDIALSQEYMASKMCEEIVESLLPAESPVRKDIPSIGITTLGDEHMLGKRIVTSFLKANGFNIHDYGDMGVEMVLRKIRDDGIEVLMVSTLMLNLALEVKKLREMLDRENIGTKIIVGGAPFLFDRDLWKEVGADAMAVDAMESVEKIREVMGVSR</sequence>
<dbReference type="GO" id="GO:0046872">
    <property type="term" value="F:metal ion binding"/>
    <property type="evidence" value="ECO:0007669"/>
    <property type="project" value="UniProtKB-KW"/>
</dbReference>
<accession>A0A1I4UTI7</accession>
<dbReference type="SUPFAM" id="SSF52242">
    <property type="entry name" value="Cobalamin (vitamin B12)-binding domain"/>
    <property type="match status" value="1"/>
</dbReference>
<keyword evidence="2" id="KW-0479">Metal-binding</keyword>